<organism evidence="1 2">
    <name type="scientific">Aspergillus aculeatinus CBS 121060</name>
    <dbReference type="NCBI Taxonomy" id="1448322"/>
    <lineage>
        <taxon>Eukaryota</taxon>
        <taxon>Fungi</taxon>
        <taxon>Dikarya</taxon>
        <taxon>Ascomycota</taxon>
        <taxon>Pezizomycotina</taxon>
        <taxon>Eurotiomycetes</taxon>
        <taxon>Eurotiomycetidae</taxon>
        <taxon>Eurotiales</taxon>
        <taxon>Aspergillaceae</taxon>
        <taxon>Aspergillus</taxon>
        <taxon>Aspergillus subgen. Circumdati</taxon>
    </lineage>
</organism>
<dbReference type="Proteomes" id="UP000249661">
    <property type="component" value="Unassembled WGS sequence"/>
</dbReference>
<name>A0ACD1HKE8_9EURO</name>
<gene>
    <name evidence="1" type="ORF">BO66DRAFT_313815</name>
</gene>
<sequence length="497" mass="56228">MHGIINPSRKQFRRIIARPIEPMRLNNGLDSGLFSGYTSSCLLLHFHIMDHFSAFSDVPQPAPGVSVPQDYELYPCKYESSYTDPTMSQHPSGLQPHLTPEAIPMKGLYPTSNMSWTSMGDDIDTLTTGFSSPWSSEPTSSPALGSPKCNDTNWMNMGCYMSPPYTCDDVMIPPSAYEPCASPAVVDYLVTPSQIYPEPESMVKIEPELPLPSTHAIFSYQGAFSNCETSFTTEMSICGQPAKEERAACDSPKFQVKPRKAPKASKNRIAKPTRKPSSKTSTTTSARAGSRATAKKNTPPPSRVYTCSFSHYGCPSTFVSKNEWKRHVISQHIQLGFFRCDVGRCSLDNLSKERNLSSPHEPLAYNESHLVNDFNRKDLFTQHQRRMHAPWVYRNRKSPETEEEREAFEQSLEAVRARCWHEQRKPPLHSQCGFCGQEFVGAHSWNDRMEHVGRHYEKDNLEQESEDLLLRQWAIEEGIIRRVDGELKLAVFCDKTN</sequence>
<evidence type="ECO:0000313" key="2">
    <source>
        <dbReference type="Proteomes" id="UP000249661"/>
    </source>
</evidence>
<protein>
    <submittedName>
        <fullName evidence="1">Uncharacterized protein</fullName>
    </submittedName>
</protein>
<dbReference type="EMBL" id="KZ824937">
    <property type="protein sequence ID" value="RAH73921.1"/>
    <property type="molecule type" value="Genomic_DNA"/>
</dbReference>
<keyword evidence="2" id="KW-1185">Reference proteome</keyword>
<reference evidence="1" key="1">
    <citation type="submission" date="2018-02" db="EMBL/GenBank/DDBJ databases">
        <title>The genomes of Aspergillus section Nigri reveals drivers in fungal speciation.</title>
        <authorList>
            <consortium name="DOE Joint Genome Institute"/>
            <person name="Vesth T.C."/>
            <person name="Nybo J."/>
            <person name="Theobald S."/>
            <person name="Brandl J."/>
            <person name="Frisvad J.C."/>
            <person name="Nielsen K.F."/>
            <person name="Lyhne E.K."/>
            <person name="Kogle M.E."/>
            <person name="Kuo A."/>
            <person name="Riley R."/>
            <person name="Clum A."/>
            <person name="Nolan M."/>
            <person name="Lipzen A."/>
            <person name="Salamov A."/>
            <person name="Henrissat B."/>
            <person name="Wiebenga A."/>
            <person name="De vries R.P."/>
            <person name="Grigoriev I.V."/>
            <person name="Mortensen U.H."/>
            <person name="Andersen M.R."/>
            <person name="Baker S.E."/>
        </authorList>
    </citation>
    <scope>NUCLEOTIDE SEQUENCE</scope>
    <source>
        <strain evidence="1">CBS 121060</strain>
    </source>
</reference>
<accession>A0ACD1HKE8</accession>
<evidence type="ECO:0000313" key="1">
    <source>
        <dbReference type="EMBL" id="RAH73921.1"/>
    </source>
</evidence>
<proteinExistence type="predicted"/>